<dbReference type="AlphaFoldDB" id="T1CLD9"/>
<evidence type="ECO:0000313" key="2">
    <source>
        <dbReference type="EMBL" id="EQD68794.1"/>
    </source>
</evidence>
<dbReference type="PANTHER" id="PTHR33678">
    <property type="entry name" value="BLL1576 PROTEIN"/>
    <property type="match status" value="1"/>
</dbReference>
<evidence type="ECO:0000259" key="1">
    <source>
        <dbReference type="Pfam" id="PF03050"/>
    </source>
</evidence>
<dbReference type="PANTHER" id="PTHR33678:SF1">
    <property type="entry name" value="BLL1576 PROTEIN"/>
    <property type="match status" value="1"/>
</dbReference>
<reference evidence="2" key="1">
    <citation type="submission" date="2013-08" db="EMBL/GenBank/DDBJ databases">
        <authorList>
            <person name="Mendez C."/>
            <person name="Richter M."/>
            <person name="Ferrer M."/>
            <person name="Sanchez J."/>
        </authorList>
    </citation>
    <scope>NUCLEOTIDE SEQUENCE</scope>
</reference>
<dbReference type="InterPro" id="IPR004291">
    <property type="entry name" value="Transposase_IS66_central"/>
</dbReference>
<dbReference type="InterPro" id="IPR052344">
    <property type="entry name" value="Transposase-related"/>
</dbReference>
<proteinExistence type="predicted"/>
<accession>T1CLD9</accession>
<protein>
    <submittedName>
        <fullName evidence="2">Transposase</fullName>
    </submittedName>
</protein>
<reference evidence="2" key="2">
    <citation type="journal article" date="2014" name="ISME J.">
        <title>Microbial stratification in low pH oxic and suboxic macroscopic growths along an acid mine drainage.</title>
        <authorList>
            <person name="Mendez-Garcia C."/>
            <person name="Mesa V."/>
            <person name="Sprenger R.R."/>
            <person name="Richter M."/>
            <person name="Diez M.S."/>
            <person name="Solano J."/>
            <person name="Bargiela R."/>
            <person name="Golyshina O.V."/>
            <person name="Manteca A."/>
            <person name="Ramos J.L."/>
            <person name="Gallego J.R."/>
            <person name="Llorente I."/>
            <person name="Martins Dos Santos V.A."/>
            <person name="Jensen O.N."/>
            <person name="Pelaez A.I."/>
            <person name="Sanchez J."/>
            <person name="Ferrer M."/>
        </authorList>
    </citation>
    <scope>NUCLEOTIDE SEQUENCE</scope>
</reference>
<dbReference type="EMBL" id="AUZZ01000207">
    <property type="protein sequence ID" value="EQD68794.1"/>
    <property type="molecule type" value="Genomic_DNA"/>
</dbReference>
<comment type="caution">
    <text evidence="2">The sequence shown here is derived from an EMBL/GenBank/DDBJ whole genome shotgun (WGS) entry which is preliminary data.</text>
</comment>
<feature type="non-terminal residue" evidence="2">
    <location>
        <position position="1"/>
    </location>
</feature>
<sequence>RKSYNLVCALRDLKIEATRFAKDLRVPFTNNDAERPLRMAKLHKKVSGCFQADDHARHFAAIRSYLGTARKHGVGALEVLGLLFRGDAWMPPART</sequence>
<gene>
    <name evidence="2" type="ORF">B2A_00284</name>
</gene>
<dbReference type="Pfam" id="PF03050">
    <property type="entry name" value="DDE_Tnp_IS66"/>
    <property type="match status" value="1"/>
</dbReference>
<feature type="domain" description="Transposase IS66 central" evidence="1">
    <location>
        <begin position="12"/>
        <end position="57"/>
    </location>
</feature>
<name>T1CLD9_9ZZZZ</name>
<organism evidence="2">
    <name type="scientific">mine drainage metagenome</name>
    <dbReference type="NCBI Taxonomy" id="410659"/>
    <lineage>
        <taxon>unclassified sequences</taxon>
        <taxon>metagenomes</taxon>
        <taxon>ecological metagenomes</taxon>
    </lineage>
</organism>